<reference evidence="10" key="1">
    <citation type="submission" date="2020-09" db="EMBL/GenBank/DDBJ databases">
        <title>Genome-Enabled Discovery of Anthraquinone Biosynthesis in Senna tora.</title>
        <authorList>
            <person name="Kang S.-H."/>
            <person name="Pandey R.P."/>
            <person name="Lee C.-M."/>
            <person name="Sim J.-S."/>
            <person name="Jeong J.-T."/>
            <person name="Choi B.-S."/>
            <person name="Jung M."/>
            <person name="Ginzburg D."/>
            <person name="Zhao K."/>
            <person name="Won S.Y."/>
            <person name="Oh T.-J."/>
            <person name="Yu Y."/>
            <person name="Kim N.-H."/>
            <person name="Lee O.R."/>
            <person name="Lee T.-H."/>
            <person name="Bashyal P."/>
            <person name="Kim T.-S."/>
            <person name="Lee W.-H."/>
            <person name="Kawkins C."/>
            <person name="Kim C.-K."/>
            <person name="Kim J.S."/>
            <person name="Ahn B.O."/>
            <person name="Rhee S.Y."/>
            <person name="Sohng J.K."/>
        </authorList>
    </citation>
    <scope>NUCLEOTIDE SEQUENCE</scope>
    <source>
        <tissue evidence="10">Leaf</tissue>
    </source>
</reference>
<evidence type="ECO:0000256" key="6">
    <source>
        <dbReference type="ARBA" id="ARBA00023004"/>
    </source>
</evidence>
<comment type="cofactor">
    <cofactor evidence="1 8">
        <name>heme</name>
        <dbReference type="ChEBI" id="CHEBI:30413"/>
    </cofactor>
</comment>
<gene>
    <name evidence="10" type="ORF">G2W53_042966</name>
</gene>
<evidence type="ECO:0000313" key="10">
    <source>
        <dbReference type="EMBL" id="KAF7803855.1"/>
    </source>
</evidence>
<dbReference type="AlphaFoldDB" id="A0A834W0A7"/>
<dbReference type="OrthoDB" id="2789670at2759"/>
<protein>
    <submittedName>
        <fullName evidence="10">Cytochrome P450 71D8-like</fullName>
    </submittedName>
</protein>
<dbReference type="PANTHER" id="PTHR47953">
    <property type="entry name" value="OS08G0105600 PROTEIN"/>
    <property type="match status" value="1"/>
</dbReference>
<evidence type="ECO:0000256" key="3">
    <source>
        <dbReference type="ARBA" id="ARBA00022617"/>
    </source>
</evidence>
<evidence type="ECO:0000256" key="4">
    <source>
        <dbReference type="ARBA" id="ARBA00022723"/>
    </source>
</evidence>
<dbReference type="InterPro" id="IPR001128">
    <property type="entry name" value="Cyt_P450"/>
</dbReference>
<keyword evidence="6 8" id="KW-0408">Iron</keyword>
<evidence type="ECO:0000256" key="7">
    <source>
        <dbReference type="ARBA" id="ARBA00023033"/>
    </source>
</evidence>
<dbReference type="Pfam" id="PF00067">
    <property type="entry name" value="p450"/>
    <property type="match status" value="1"/>
</dbReference>
<comment type="similarity">
    <text evidence="2 9">Belongs to the cytochrome P450 family.</text>
</comment>
<evidence type="ECO:0000256" key="8">
    <source>
        <dbReference type="PIRSR" id="PIRSR602401-1"/>
    </source>
</evidence>
<feature type="binding site" description="axial binding residue" evidence="8">
    <location>
        <position position="447"/>
    </location>
    <ligand>
        <name>heme</name>
        <dbReference type="ChEBI" id="CHEBI:30413"/>
    </ligand>
    <ligandPart>
        <name>Fe</name>
        <dbReference type="ChEBI" id="CHEBI:18248"/>
    </ligandPart>
</feature>
<evidence type="ECO:0000256" key="1">
    <source>
        <dbReference type="ARBA" id="ARBA00001971"/>
    </source>
</evidence>
<dbReference type="InterPro" id="IPR052306">
    <property type="entry name" value="CYP450_71D"/>
</dbReference>
<dbReference type="CDD" id="cd11072">
    <property type="entry name" value="CYP71-like"/>
    <property type="match status" value="1"/>
</dbReference>
<dbReference type="PRINTS" id="PR00463">
    <property type="entry name" value="EP450I"/>
</dbReference>
<dbReference type="GO" id="GO:0020037">
    <property type="term" value="F:heme binding"/>
    <property type="evidence" value="ECO:0007669"/>
    <property type="project" value="InterPro"/>
</dbReference>
<dbReference type="InterPro" id="IPR002401">
    <property type="entry name" value="Cyt_P450_E_grp-I"/>
</dbReference>
<name>A0A834W0A7_9FABA</name>
<evidence type="ECO:0000256" key="2">
    <source>
        <dbReference type="ARBA" id="ARBA00010617"/>
    </source>
</evidence>
<comment type="caution">
    <text evidence="10">The sequence shown here is derived from an EMBL/GenBank/DDBJ whole genome shotgun (WGS) entry which is preliminary data.</text>
</comment>
<dbReference type="EMBL" id="JAAIUW010000013">
    <property type="protein sequence ID" value="KAF7803855.1"/>
    <property type="molecule type" value="Genomic_DNA"/>
</dbReference>
<dbReference type="InterPro" id="IPR036396">
    <property type="entry name" value="Cyt_P450_sf"/>
</dbReference>
<organism evidence="10 11">
    <name type="scientific">Senna tora</name>
    <dbReference type="NCBI Taxonomy" id="362788"/>
    <lineage>
        <taxon>Eukaryota</taxon>
        <taxon>Viridiplantae</taxon>
        <taxon>Streptophyta</taxon>
        <taxon>Embryophyta</taxon>
        <taxon>Tracheophyta</taxon>
        <taxon>Spermatophyta</taxon>
        <taxon>Magnoliopsida</taxon>
        <taxon>eudicotyledons</taxon>
        <taxon>Gunneridae</taxon>
        <taxon>Pentapetalae</taxon>
        <taxon>rosids</taxon>
        <taxon>fabids</taxon>
        <taxon>Fabales</taxon>
        <taxon>Fabaceae</taxon>
        <taxon>Caesalpinioideae</taxon>
        <taxon>Cassia clade</taxon>
        <taxon>Senna</taxon>
    </lineage>
</organism>
<dbReference type="PROSITE" id="PS00086">
    <property type="entry name" value="CYTOCHROME_P450"/>
    <property type="match status" value="1"/>
</dbReference>
<keyword evidence="3 8" id="KW-0349">Heme</keyword>
<dbReference type="PRINTS" id="PR00385">
    <property type="entry name" value="P450"/>
</dbReference>
<dbReference type="Gene3D" id="1.10.630.10">
    <property type="entry name" value="Cytochrome P450"/>
    <property type="match status" value="1"/>
</dbReference>
<keyword evidence="11" id="KW-1185">Reference proteome</keyword>
<keyword evidence="5 9" id="KW-0560">Oxidoreductase</keyword>
<keyword evidence="7 9" id="KW-0503">Monooxygenase</keyword>
<dbReference type="Proteomes" id="UP000634136">
    <property type="component" value="Unassembled WGS sequence"/>
</dbReference>
<evidence type="ECO:0000313" key="11">
    <source>
        <dbReference type="Proteomes" id="UP000634136"/>
    </source>
</evidence>
<accession>A0A834W0A7</accession>
<evidence type="ECO:0000256" key="9">
    <source>
        <dbReference type="RuleBase" id="RU000461"/>
    </source>
</evidence>
<proteinExistence type="inferred from homology"/>
<dbReference type="GO" id="GO:0004497">
    <property type="term" value="F:monooxygenase activity"/>
    <property type="evidence" value="ECO:0007669"/>
    <property type="project" value="UniProtKB-KW"/>
</dbReference>
<keyword evidence="4 8" id="KW-0479">Metal-binding</keyword>
<dbReference type="SUPFAM" id="SSF48264">
    <property type="entry name" value="Cytochrome P450"/>
    <property type="match status" value="1"/>
</dbReference>
<dbReference type="PANTHER" id="PTHR47953:SF16">
    <property type="entry name" value="CYTOCHROME P450 71D8"/>
    <property type="match status" value="1"/>
</dbReference>
<dbReference type="FunFam" id="1.10.630.10:FF:000008">
    <property type="entry name" value="Cytochrome P450 71D8"/>
    <property type="match status" value="1"/>
</dbReference>
<dbReference type="InterPro" id="IPR017972">
    <property type="entry name" value="Cyt_P450_CS"/>
</dbReference>
<dbReference type="GO" id="GO:0016705">
    <property type="term" value="F:oxidoreductase activity, acting on paired donors, with incorporation or reduction of molecular oxygen"/>
    <property type="evidence" value="ECO:0007669"/>
    <property type="project" value="InterPro"/>
</dbReference>
<dbReference type="GO" id="GO:0005506">
    <property type="term" value="F:iron ion binding"/>
    <property type="evidence" value="ECO:0007669"/>
    <property type="project" value="InterPro"/>
</dbReference>
<evidence type="ECO:0000256" key="5">
    <source>
        <dbReference type="ARBA" id="ARBA00023002"/>
    </source>
</evidence>
<sequence length="513" mass="58490">MEFQYSFFSIIFFLFLLLWLAKKYKQHFRTKSSIHKLPPGPWKLPLIGNLHQLAKAGSHPHHALRELSLKHGPLMHLQLGEISAVVVSSPEMAKEIMRTHDLTFVQRPELLCPKMISYGYKGIAFTPYGEYWRQMRKICTLELLSPKRVQSFSFVREDEVTKLIKSIQMCVGSPINLSTRISSMVSTLVCRAAFGKKSDDIDELRYLLKKAIEVSGGFDLVDLFPSLKPIHLLTRTEVKLEKMHKKLDEILEKIVNEHQLKMKSKDANGNLEKENLVDVLLRVQRSGDLNIPITGNNIKAVIWDIFAAGSESSASVIEWAMSELMRNPRVMEKAQAEIREAFRGKKTIHEKDVEELSYLKLVIKETMRLHTPGPLLLPRECREACNIGGYEIPIKTKVIVNAWALGRDPKYWYDAESFIPERFCGSSVDFKGTNFEYIPFGSGRRMCPGISFALASIELPLACLLYHFDWELPNGMKPVDLDMTETFGAAIGRKNKLYLIPSPCVPPSHYHAN</sequence>